<protein>
    <recommendedName>
        <fullName evidence="4">DUF3027 domain-containing protein</fullName>
    </recommendedName>
</protein>
<accession>A0A1H5L7X6</accession>
<dbReference type="AlphaFoldDB" id="A0A1H5L7X6"/>
<organism evidence="2 3">
    <name type="scientific">Arthrobacter alpinus</name>
    <dbReference type="NCBI Taxonomy" id="656366"/>
    <lineage>
        <taxon>Bacteria</taxon>
        <taxon>Bacillati</taxon>
        <taxon>Actinomycetota</taxon>
        <taxon>Actinomycetes</taxon>
        <taxon>Micrococcales</taxon>
        <taxon>Micrococcaceae</taxon>
        <taxon>Arthrobacter</taxon>
    </lineage>
</organism>
<feature type="compositionally biased region" description="Polar residues" evidence="1">
    <location>
        <begin position="1"/>
        <end position="15"/>
    </location>
</feature>
<sequence>MTELSGESTSPTASTDAPVAGAAVDQRPGIPVWRVGKPDAFLAAEVTAARTAVLTIAAGEEIGKHVGVRSEGVRCATHLFESNKPGYRGWVWFATLSRISRGKEATVNEVGMLPTEDSVLAPAWVPWSERVRPEDQQAADEAANHGVHGDSNAQESAQEEPDGEDDDAADTDLTAGAAELPQGEESAESN</sequence>
<evidence type="ECO:0008006" key="4">
    <source>
        <dbReference type="Google" id="ProtNLM"/>
    </source>
</evidence>
<dbReference type="InterPro" id="IPR021391">
    <property type="entry name" value="DUF3027"/>
</dbReference>
<feature type="region of interest" description="Disordered" evidence="1">
    <location>
        <begin position="1"/>
        <end position="21"/>
    </location>
</feature>
<evidence type="ECO:0000256" key="1">
    <source>
        <dbReference type="SAM" id="MobiDB-lite"/>
    </source>
</evidence>
<dbReference type="RefSeq" id="WP_074713276.1">
    <property type="nucleotide sequence ID" value="NZ_FNTV01000001.1"/>
</dbReference>
<proteinExistence type="predicted"/>
<feature type="compositionally biased region" description="Acidic residues" evidence="1">
    <location>
        <begin position="157"/>
        <end position="170"/>
    </location>
</feature>
<reference evidence="2 3" key="1">
    <citation type="submission" date="2016-10" db="EMBL/GenBank/DDBJ databases">
        <authorList>
            <person name="de Groot N.N."/>
        </authorList>
    </citation>
    <scope>NUCLEOTIDE SEQUENCE [LARGE SCALE GENOMIC DNA]</scope>
    <source>
        <strain evidence="2 3">DSM 22274</strain>
    </source>
</reference>
<gene>
    <name evidence="2" type="ORF">SAMN04489740_2346</name>
</gene>
<feature type="compositionally biased region" description="Low complexity" evidence="1">
    <location>
        <begin position="171"/>
        <end position="180"/>
    </location>
</feature>
<dbReference type="EMBL" id="FNTV01000001">
    <property type="protein sequence ID" value="SEE73205.1"/>
    <property type="molecule type" value="Genomic_DNA"/>
</dbReference>
<evidence type="ECO:0000313" key="3">
    <source>
        <dbReference type="Proteomes" id="UP000182725"/>
    </source>
</evidence>
<name>A0A1H5L7X6_9MICC</name>
<feature type="region of interest" description="Disordered" evidence="1">
    <location>
        <begin position="131"/>
        <end position="190"/>
    </location>
</feature>
<dbReference type="Proteomes" id="UP000182725">
    <property type="component" value="Unassembled WGS sequence"/>
</dbReference>
<evidence type="ECO:0000313" key="2">
    <source>
        <dbReference type="EMBL" id="SEE73205.1"/>
    </source>
</evidence>
<dbReference type="Pfam" id="PF11228">
    <property type="entry name" value="DUF3027"/>
    <property type="match status" value="1"/>
</dbReference>